<evidence type="ECO:0000313" key="2">
    <source>
        <dbReference type="EMBL" id="KQK04674.2"/>
    </source>
</evidence>
<evidence type="ECO:0000313" key="4">
    <source>
        <dbReference type="Proteomes" id="UP000008810"/>
    </source>
</evidence>
<dbReference type="OrthoDB" id="676037at2759"/>
<reference evidence="3" key="3">
    <citation type="submission" date="2018-08" db="UniProtKB">
        <authorList>
            <consortium name="EnsemblPlants"/>
        </authorList>
    </citation>
    <scope>IDENTIFICATION</scope>
    <source>
        <strain evidence="3">cv. Bd21</strain>
    </source>
</reference>
<keyword evidence="4" id="KW-1185">Reference proteome</keyword>
<proteinExistence type="predicted"/>
<dbReference type="Proteomes" id="UP000008810">
    <property type="component" value="Chromosome 2"/>
</dbReference>
<dbReference type="InParanoid" id="A0A0Q3QT48"/>
<dbReference type="AlphaFoldDB" id="A0A0Q3QT48"/>
<sequence length="110" mass="13193">MFTQYFWWISRYLPINRNLQVVGVAAICWALWKLRNRACFEKKLIRSPDEIVCYACAFLRHWAGLHAITRLKWLTARREDKKKRVGSAKDRAAKDTLQARMKRRKEDTHD</sequence>
<accession>A0A0Q3QT48</accession>
<reference evidence="2 3" key="1">
    <citation type="journal article" date="2010" name="Nature">
        <title>Genome sequencing and analysis of the model grass Brachypodium distachyon.</title>
        <authorList>
            <consortium name="International Brachypodium Initiative"/>
        </authorList>
    </citation>
    <scope>NUCLEOTIDE SEQUENCE [LARGE SCALE GENOMIC DNA]</scope>
    <source>
        <strain evidence="2 3">Bd21</strain>
    </source>
</reference>
<dbReference type="EnsemblPlants" id="KQK04674">
    <property type="protein sequence ID" value="KQK04674"/>
    <property type="gene ID" value="BRADI_2g15172v3"/>
</dbReference>
<dbReference type="FunCoup" id="A0A0Q3QT48">
    <property type="interactions" value="187"/>
</dbReference>
<organism evidence="2">
    <name type="scientific">Brachypodium distachyon</name>
    <name type="common">Purple false brome</name>
    <name type="synonym">Trachynia distachya</name>
    <dbReference type="NCBI Taxonomy" id="15368"/>
    <lineage>
        <taxon>Eukaryota</taxon>
        <taxon>Viridiplantae</taxon>
        <taxon>Streptophyta</taxon>
        <taxon>Embryophyta</taxon>
        <taxon>Tracheophyta</taxon>
        <taxon>Spermatophyta</taxon>
        <taxon>Magnoliopsida</taxon>
        <taxon>Liliopsida</taxon>
        <taxon>Poales</taxon>
        <taxon>Poaceae</taxon>
        <taxon>BOP clade</taxon>
        <taxon>Pooideae</taxon>
        <taxon>Stipodae</taxon>
        <taxon>Brachypodieae</taxon>
        <taxon>Brachypodium</taxon>
    </lineage>
</organism>
<evidence type="ECO:0000313" key="3">
    <source>
        <dbReference type="EnsemblPlants" id="KQK04674"/>
    </source>
</evidence>
<protein>
    <submittedName>
        <fullName evidence="2 3">Uncharacterized protein</fullName>
    </submittedName>
</protein>
<dbReference type="EMBL" id="CM000881">
    <property type="protein sequence ID" value="KQK04674.2"/>
    <property type="molecule type" value="Genomic_DNA"/>
</dbReference>
<gene>
    <name evidence="2" type="ORF">BRADI_2g15172v3</name>
</gene>
<evidence type="ECO:0000256" key="1">
    <source>
        <dbReference type="SAM" id="MobiDB-lite"/>
    </source>
</evidence>
<name>A0A0Q3QT48_BRADI</name>
<dbReference type="Gramene" id="KQK04674">
    <property type="protein sequence ID" value="KQK04674"/>
    <property type="gene ID" value="BRADI_2g15172v3"/>
</dbReference>
<reference evidence="2" key="2">
    <citation type="submission" date="2017-06" db="EMBL/GenBank/DDBJ databases">
        <title>WGS assembly of Brachypodium distachyon.</title>
        <authorList>
            <consortium name="The International Brachypodium Initiative"/>
            <person name="Lucas S."/>
            <person name="Harmon-Smith M."/>
            <person name="Lail K."/>
            <person name="Tice H."/>
            <person name="Grimwood J."/>
            <person name="Bruce D."/>
            <person name="Barry K."/>
            <person name="Shu S."/>
            <person name="Lindquist E."/>
            <person name="Wang M."/>
            <person name="Pitluck S."/>
            <person name="Vogel J.P."/>
            <person name="Garvin D.F."/>
            <person name="Mockler T.C."/>
            <person name="Schmutz J."/>
            <person name="Rokhsar D."/>
            <person name="Bevan M.W."/>
        </authorList>
    </citation>
    <scope>NUCLEOTIDE SEQUENCE</scope>
    <source>
        <strain evidence="2">Bd21</strain>
    </source>
</reference>
<feature type="region of interest" description="Disordered" evidence="1">
    <location>
        <begin position="78"/>
        <end position="110"/>
    </location>
</feature>